<evidence type="ECO:0000256" key="3">
    <source>
        <dbReference type="ARBA" id="ARBA00022692"/>
    </source>
</evidence>
<feature type="transmembrane region" description="Helical" evidence="6">
    <location>
        <begin position="6"/>
        <end position="24"/>
    </location>
</feature>
<keyword evidence="4 6" id="KW-1133">Transmembrane helix</keyword>
<feature type="transmembrane region" description="Helical" evidence="6">
    <location>
        <begin position="269"/>
        <end position="289"/>
    </location>
</feature>
<name>A0AA37VBP1_9BACT</name>
<feature type="transmembrane region" description="Helical" evidence="6">
    <location>
        <begin position="98"/>
        <end position="115"/>
    </location>
</feature>
<dbReference type="AlphaFoldDB" id="A0AA37VBP1"/>
<evidence type="ECO:0000256" key="5">
    <source>
        <dbReference type="ARBA" id="ARBA00023136"/>
    </source>
</evidence>
<dbReference type="EMBL" id="BRXS01000005">
    <property type="protein sequence ID" value="GLC26683.1"/>
    <property type="molecule type" value="Genomic_DNA"/>
</dbReference>
<dbReference type="GO" id="GO:0005886">
    <property type="term" value="C:plasma membrane"/>
    <property type="evidence" value="ECO:0007669"/>
    <property type="project" value="UniProtKB-SubCell"/>
</dbReference>
<evidence type="ECO:0000256" key="2">
    <source>
        <dbReference type="ARBA" id="ARBA00022475"/>
    </source>
</evidence>
<keyword evidence="5 6" id="KW-0472">Membrane</keyword>
<organism evidence="8 9">
    <name type="scientific">Roseisolibacter agri</name>
    <dbReference type="NCBI Taxonomy" id="2014610"/>
    <lineage>
        <taxon>Bacteria</taxon>
        <taxon>Pseudomonadati</taxon>
        <taxon>Gemmatimonadota</taxon>
        <taxon>Gemmatimonadia</taxon>
        <taxon>Gemmatimonadales</taxon>
        <taxon>Gemmatimonadaceae</taxon>
        <taxon>Roseisolibacter</taxon>
    </lineage>
</organism>
<keyword evidence="9" id="KW-1185">Reference proteome</keyword>
<evidence type="ECO:0000259" key="7">
    <source>
        <dbReference type="Pfam" id="PF00482"/>
    </source>
</evidence>
<dbReference type="RefSeq" id="WP_284351139.1">
    <property type="nucleotide sequence ID" value="NZ_BRXS01000005.1"/>
</dbReference>
<comment type="caution">
    <text evidence="8">The sequence shown here is derived from an EMBL/GenBank/DDBJ whole genome shotgun (WGS) entry which is preliminary data.</text>
</comment>
<sequence length="324" mass="34969">MLYLTLLLVFVGTAGVLVGLFVFFNRRRLSAEAEARSQLMGRSPTGLAIGAAGPTTILRDERVADSEVLDRLLSGKGITEWAKHELELAGSTRNPGEFLLGCLVGAVLGAVVGGRFLGGPVGVAIGTALGGLLPVGLVRRQAANRVKKFEEQLPEALDMLVNALRAGYSLQAAMEFVGNELPQPLGPEFGRFYDEQRLGVEVRTALMRLQDRVGTYDIKMFVTALLIQRETGGNLSEVLGNIALLMRERVAFRGQVDTLTAEPKASAKVLTGLPIAVFLLVYVMNPQYMRPLLETSTGHMLLAYAVSSVVVGYVILMRIAKIDI</sequence>
<evidence type="ECO:0000256" key="1">
    <source>
        <dbReference type="ARBA" id="ARBA00004651"/>
    </source>
</evidence>
<accession>A0AA37VBP1</accession>
<feature type="transmembrane region" description="Helical" evidence="6">
    <location>
        <begin position="301"/>
        <end position="320"/>
    </location>
</feature>
<dbReference type="Pfam" id="PF00482">
    <property type="entry name" value="T2SSF"/>
    <property type="match status" value="1"/>
</dbReference>
<feature type="transmembrane region" description="Helical" evidence="6">
    <location>
        <begin position="121"/>
        <end position="138"/>
    </location>
</feature>
<protein>
    <recommendedName>
        <fullName evidence="7">Type II secretion system protein GspF domain-containing protein</fullName>
    </recommendedName>
</protein>
<feature type="domain" description="Type II secretion system protein GspF" evidence="7">
    <location>
        <begin position="157"/>
        <end position="281"/>
    </location>
</feature>
<dbReference type="PANTHER" id="PTHR35007:SF1">
    <property type="entry name" value="PILUS ASSEMBLY PROTEIN"/>
    <property type="match status" value="1"/>
</dbReference>
<dbReference type="PANTHER" id="PTHR35007">
    <property type="entry name" value="INTEGRAL MEMBRANE PROTEIN-RELATED"/>
    <property type="match status" value="1"/>
</dbReference>
<dbReference type="InterPro" id="IPR042094">
    <property type="entry name" value="T2SS_GspF_sf"/>
</dbReference>
<reference evidence="8" key="1">
    <citation type="submission" date="2022-08" db="EMBL/GenBank/DDBJ databases">
        <title>Draft genome sequencing of Roseisolibacter agri AW1220.</title>
        <authorList>
            <person name="Tobiishi Y."/>
            <person name="Tonouchi A."/>
        </authorList>
    </citation>
    <scope>NUCLEOTIDE SEQUENCE</scope>
    <source>
        <strain evidence="8">AW1220</strain>
    </source>
</reference>
<evidence type="ECO:0000313" key="8">
    <source>
        <dbReference type="EMBL" id="GLC26683.1"/>
    </source>
</evidence>
<comment type="subcellular location">
    <subcellularLocation>
        <location evidence="1">Cell membrane</location>
        <topology evidence="1">Multi-pass membrane protein</topology>
    </subcellularLocation>
</comment>
<gene>
    <name evidence="8" type="ORF">rosag_31960</name>
</gene>
<keyword evidence="3 6" id="KW-0812">Transmembrane</keyword>
<evidence type="ECO:0000256" key="6">
    <source>
        <dbReference type="SAM" id="Phobius"/>
    </source>
</evidence>
<evidence type="ECO:0000313" key="9">
    <source>
        <dbReference type="Proteomes" id="UP001161325"/>
    </source>
</evidence>
<dbReference type="InterPro" id="IPR018076">
    <property type="entry name" value="T2SS_GspF_dom"/>
</dbReference>
<proteinExistence type="predicted"/>
<keyword evidence="2" id="KW-1003">Cell membrane</keyword>
<dbReference type="Proteomes" id="UP001161325">
    <property type="component" value="Unassembled WGS sequence"/>
</dbReference>
<evidence type="ECO:0000256" key="4">
    <source>
        <dbReference type="ARBA" id="ARBA00022989"/>
    </source>
</evidence>
<dbReference type="Gene3D" id="1.20.81.30">
    <property type="entry name" value="Type II secretion system (T2SS), domain F"/>
    <property type="match status" value="1"/>
</dbReference>